<evidence type="ECO:0000313" key="2">
    <source>
        <dbReference type="Proteomes" id="UP001180020"/>
    </source>
</evidence>
<name>A0AAV9DXZ1_ACOCL</name>
<proteinExistence type="predicted"/>
<dbReference type="Proteomes" id="UP001180020">
    <property type="component" value="Unassembled WGS sequence"/>
</dbReference>
<evidence type="ECO:0000313" key="1">
    <source>
        <dbReference type="EMBL" id="KAK1305018.1"/>
    </source>
</evidence>
<gene>
    <name evidence="1" type="ORF">QJS10_CPB11g01947</name>
</gene>
<dbReference type="AlphaFoldDB" id="A0AAV9DXZ1"/>
<protein>
    <submittedName>
        <fullName evidence="1">Uncharacterized protein</fullName>
    </submittedName>
</protein>
<keyword evidence="2" id="KW-1185">Reference proteome</keyword>
<sequence>MVHSEQMTPNTAQQMQLPQYLRATSYESNVGCGGGLLKQHQEQQMWQAQLAQFGPPRGLKLQNYVQSQLIVSSGGFNYSLNPQQQLSYVPLPDLSGRRHQNNYHHHIFPGEGGGGGGLGRDGPPKLQLLCNAQNM</sequence>
<dbReference type="EMBL" id="JAUJYO010000011">
    <property type="protein sequence ID" value="KAK1305018.1"/>
    <property type="molecule type" value="Genomic_DNA"/>
</dbReference>
<reference evidence="1" key="1">
    <citation type="journal article" date="2023" name="Nat. Commun.">
        <title>Diploid and tetraploid genomes of Acorus and the evolution of monocots.</title>
        <authorList>
            <person name="Ma L."/>
            <person name="Liu K.W."/>
            <person name="Li Z."/>
            <person name="Hsiao Y.Y."/>
            <person name="Qi Y."/>
            <person name="Fu T."/>
            <person name="Tang G.D."/>
            <person name="Zhang D."/>
            <person name="Sun W.H."/>
            <person name="Liu D.K."/>
            <person name="Li Y."/>
            <person name="Chen G.Z."/>
            <person name="Liu X.D."/>
            <person name="Liao X.Y."/>
            <person name="Jiang Y.T."/>
            <person name="Yu X."/>
            <person name="Hao Y."/>
            <person name="Huang J."/>
            <person name="Zhao X.W."/>
            <person name="Ke S."/>
            <person name="Chen Y.Y."/>
            <person name="Wu W.L."/>
            <person name="Hsu J.L."/>
            <person name="Lin Y.F."/>
            <person name="Huang M.D."/>
            <person name="Li C.Y."/>
            <person name="Huang L."/>
            <person name="Wang Z.W."/>
            <person name="Zhao X."/>
            <person name="Zhong W.Y."/>
            <person name="Peng D.H."/>
            <person name="Ahmad S."/>
            <person name="Lan S."/>
            <person name="Zhang J.S."/>
            <person name="Tsai W.C."/>
            <person name="Van de Peer Y."/>
            <person name="Liu Z.J."/>
        </authorList>
    </citation>
    <scope>NUCLEOTIDE SEQUENCE</scope>
    <source>
        <strain evidence="1">CP</strain>
    </source>
</reference>
<organism evidence="1 2">
    <name type="scientific">Acorus calamus</name>
    <name type="common">Sweet flag</name>
    <dbReference type="NCBI Taxonomy" id="4465"/>
    <lineage>
        <taxon>Eukaryota</taxon>
        <taxon>Viridiplantae</taxon>
        <taxon>Streptophyta</taxon>
        <taxon>Embryophyta</taxon>
        <taxon>Tracheophyta</taxon>
        <taxon>Spermatophyta</taxon>
        <taxon>Magnoliopsida</taxon>
        <taxon>Liliopsida</taxon>
        <taxon>Acoraceae</taxon>
        <taxon>Acorus</taxon>
    </lineage>
</organism>
<reference evidence="1" key="2">
    <citation type="submission" date="2023-06" db="EMBL/GenBank/DDBJ databases">
        <authorList>
            <person name="Ma L."/>
            <person name="Liu K.-W."/>
            <person name="Li Z."/>
            <person name="Hsiao Y.-Y."/>
            <person name="Qi Y."/>
            <person name="Fu T."/>
            <person name="Tang G."/>
            <person name="Zhang D."/>
            <person name="Sun W.-H."/>
            <person name="Liu D.-K."/>
            <person name="Li Y."/>
            <person name="Chen G.-Z."/>
            <person name="Liu X.-D."/>
            <person name="Liao X.-Y."/>
            <person name="Jiang Y.-T."/>
            <person name="Yu X."/>
            <person name="Hao Y."/>
            <person name="Huang J."/>
            <person name="Zhao X.-W."/>
            <person name="Ke S."/>
            <person name="Chen Y.-Y."/>
            <person name="Wu W.-L."/>
            <person name="Hsu J.-L."/>
            <person name="Lin Y.-F."/>
            <person name="Huang M.-D."/>
            <person name="Li C.-Y."/>
            <person name="Huang L."/>
            <person name="Wang Z.-W."/>
            <person name="Zhao X."/>
            <person name="Zhong W.-Y."/>
            <person name="Peng D.-H."/>
            <person name="Ahmad S."/>
            <person name="Lan S."/>
            <person name="Zhang J.-S."/>
            <person name="Tsai W.-C."/>
            <person name="Van De Peer Y."/>
            <person name="Liu Z.-J."/>
        </authorList>
    </citation>
    <scope>NUCLEOTIDE SEQUENCE</scope>
    <source>
        <strain evidence="1">CP</strain>
        <tissue evidence="1">Leaves</tissue>
    </source>
</reference>
<accession>A0AAV9DXZ1</accession>
<comment type="caution">
    <text evidence="1">The sequence shown here is derived from an EMBL/GenBank/DDBJ whole genome shotgun (WGS) entry which is preliminary data.</text>
</comment>